<protein>
    <recommendedName>
        <fullName evidence="5">3-dehydroquinate dehydratase</fullName>
        <ecNumber evidence="5">4.2.1.10</ecNumber>
    </recommendedName>
</protein>
<comment type="subunit">
    <text evidence="4">Homododecamer.</text>
</comment>
<comment type="similarity">
    <text evidence="3">Belongs to the type-II 3-dehydroquinase family.</text>
</comment>
<sequence>MPRPCLHPTPAPAHRPQSVFLLRGPDLPGNAPHMPAPLPAAVLQSVVSRALEADTTLALRDCRSEQELIEALCVADHDPADVVLLAPGACVSSERLRRLLPRLRNAYVEVHDTAADTNPAQLPENAGHRIAVAHGCGAQSYVLALEVALEHLACSEAGERVHVGT</sequence>
<dbReference type="EMBL" id="CP012900">
    <property type="protein sequence ID" value="ALJ29824.1"/>
    <property type="molecule type" value="Genomic_DNA"/>
</dbReference>
<dbReference type="PATRIC" id="fig|128780.6.peg.3531"/>
<evidence type="ECO:0000313" key="7">
    <source>
        <dbReference type="EMBL" id="ALJ29824.1"/>
    </source>
</evidence>
<dbReference type="GO" id="GO:0003855">
    <property type="term" value="F:3-dehydroquinate dehydratase activity"/>
    <property type="evidence" value="ECO:0007669"/>
    <property type="project" value="UniProtKB-EC"/>
</dbReference>
<evidence type="ECO:0000256" key="2">
    <source>
        <dbReference type="ARBA" id="ARBA00004902"/>
    </source>
</evidence>
<evidence type="ECO:0000256" key="6">
    <source>
        <dbReference type="ARBA" id="ARBA00023239"/>
    </source>
</evidence>
<dbReference type="EC" id="4.2.1.10" evidence="5"/>
<evidence type="ECO:0000313" key="8">
    <source>
        <dbReference type="Proteomes" id="UP000061010"/>
    </source>
</evidence>
<keyword evidence="6" id="KW-0456">Lyase</keyword>
<dbReference type="OrthoDB" id="5984855at2"/>
<comment type="pathway">
    <text evidence="2">Metabolic intermediate biosynthesis; chorismate biosynthesis; chorismate from D-erythrose 4-phosphate and phosphoenolpyruvate: step 3/7.</text>
</comment>
<gene>
    <name evidence="7" type="primary">aroD</name>
    <name evidence="7" type="ORF">AOT14_34880</name>
</gene>
<dbReference type="Gene3D" id="3.40.50.9100">
    <property type="entry name" value="Dehydroquinase, class II"/>
    <property type="match status" value="1"/>
</dbReference>
<keyword evidence="8" id="KW-1185">Reference proteome</keyword>
<dbReference type="KEGG" id="sacz:AOT14_34880"/>
<proteinExistence type="inferred from homology"/>
<evidence type="ECO:0000256" key="4">
    <source>
        <dbReference type="ARBA" id="ARBA00011193"/>
    </source>
</evidence>
<accession>A0A0S1B428</accession>
<name>A0A0S1B428_9GAMM</name>
<dbReference type="Proteomes" id="UP000061010">
    <property type="component" value="Chromosome"/>
</dbReference>
<dbReference type="SUPFAM" id="SSF52304">
    <property type="entry name" value="Type II 3-dehydroquinate dehydratase"/>
    <property type="match status" value="1"/>
</dbReference>
<dbReference type="GO" id="GO:0009423">
    <property type="term" value="P:chorismate biosynthetic process"/>
    <property type="evidence" value="ECO:0007669"/>
    <property type="project" value="UniProtKB-UniPathway"/>
</dbReference>
<dbReference type="UniPathway" id="UPA00053">
    <property type="reaction ID" value="UER00086"/>
</dbReference>
<evidence type="ECO:0000256" key="5">
    <source>
        <dbReference type="ARBA" id="ARBA00012060"/>
    </source>
</evidence>
<dbReference type="InterPro" id="IPR036441">
    <property type="entry name" value="DHquinase_II_sf"/>
</dbReference>
<organism evidence="7 8">
    <name type="scientific">Stenotrophomonas acidaminiphila</name>
    <dbReference type="NCBI Taxonomy" id="128780"/>
    <lineage>
        <taxon>Bacteria</taxon>
        <taxon>Pseudomonadati</taxon>
        <taxon>Pseudomonadota</taxon>
        <taxon>Gammaproteobacteria</taxon>
        <taxon>Lysobacterales</taxon>
        <taxon>Lysobacteraceae</taxon>
        <taxon>Stenotrophomonas</taxon>
    </lineage>
</organism>
<evidence type="ECO:0000256" key="1">
    <source>
        <dbReference type="ARBA" id="ARBA00001864"/>
    </source>
</evidence>
<dbReference type="AlphaFoldDB" id="A0A0S1B428"/>
<evidence type="ECO:0000256" key="3">
    <source>
        <dbReference type="ARBA" id="ARBA00011037"/>
    </source>
</evidence>
<reference evidence="7 8" key="1">
    <citation type="journal article" date="2015" name="Genome Announc.">
        <title>Complete Genome Sequencing of Stenotrophomonas acidaminiphila ZAC14D2_NAIMI4_2, a Multidrug-Resistant Strain Isolated from Sediments of a Polluted River in Mexico, Uncovers New Antibiotic Resistance Genes and a Novel Class-II Lasso Peptide Biosynthesis Gene Cluster.</title>
        <authorList>
            <person name="Vinuesa P."/>
            <person name="Ochoa-Sanchez L.E."/>
        </authorList>
    </citation>
    <scope>NUCLEOTIDE SEQUENCE [LARGE SCALE GENOMIC DNA]</scope>
    <source>
        <strain evidence="7 8">ZAC14D2_NAIMI4_2</strain>
    </source>
</reference>
<comment type="catalytic activity">
    <reaction evidence="1">
        <text>3-dehydroquinate = 3-dehydroshikimate + H2O</text>
        <dbReference type="Rhea" id="RHEA:21096"/>
        <dbReference type="ChEBI" id="CHEBI:15377"/>
        <dbReference type="ChEBI" id="CHEBI:16630"/>
        <dbReference type="ChEBI" id="CHEBI:32364"/>
        <dbReference type="EC" id="4.2.1.10"/>
    </reaction>
</comment>